<sequence length="85" mass="9433">MNQQITEQSVSYLHWHRDGGLLAVMKFPAGTPREAITTWSERVAQNGGAAVEVYEPNPTPPTTEEDRARFARKLAAARAARLARN</sequence>
<dbReference type="RefSeq" id="WP_209268833.1">
    <property type="nucleotide sequence ID" value="NZ_JAFFZN010000056.1"/>
</dbReference>
<keyword evidence="2" id="KW-1185">Reference proteome</keyword>
<evidence type="ECO:0000313" key="2">
    <source>
        <dbReference type="Proteomes" id="UP001518976"/>
    </source>
</evidence>
<name>A0ABS3X3X2_9ACTN</name>
<organism evidence="1 2">
    <name type="scientific">Streptomyces spirodelae</name>
    <dbReference type="NCBI Taxonomy" id="2812904"/>
    <lineage>
        <taxon>Bacteria</taxon>
        <taxon>Bacillati</taxon>
        <taxon>Actinomycetota</taxon>
        <taxon>Actinomycetes</taxon>
        <taxon>Kitasatosporales</taxon>
        <taxon>Streptomycetaceae</taxon>
        <taxon>Streptomyces</taxon>
    </lineage>
</organism>
<accession>A0ABS3X3X2</accession>
<evidence type="ECO:0000313" key="1">
    <source>
        <dbReference type="EMBL" id="MBO8190076.1"/>
    </source>
</evidence>
<dbReference type="Proteomes" id="UP001518976">
    <property type="component" value="Unassembled WGS sequence"/>
</dbReference>
<gene>
    <name evidence="1" type="ORF">JW592_32210</name>
</gene>
<proteinExistence type="predicted"/>
<reference evidence="1 2" key="1">
    <citation type="submission" date="2021-02" db="EMBL/GenBank/DDBJ databases">
        <title>Streptomyces spirodelae sp. nov., isolated from duckweed.</title>
        <authorList>
            <person name="Saimee Y."/>
            <person name="Duangmal K."/>
        </authorList>
    </citation>
    <scope>NUCLEOTIDE SEQUENCE [LARGE SCALE GENOMIC DNA]</scope>
    <source>
        <strain evidence="1 2">DW4-2</strain>
    </source>
</reference>
<comment type="caution">
    <text evidence="1">The sequence shown here is derived from an EMBL/GenBank/DDBJ whole genome shotgun (WGS) entry which is preliminary data.</text>
</comment>
<protein>
    <submittedName>
        <fullName evidence="1">Uncharacterized protein</fullName>
    </submittedName>
</protein>
<dbReference type="EMBL" id="JAFFZN010000056">
    <property type="protein sequence ID" value="MBO8190076.1"/>
    <property type="molecule type" value="Genomic_DNA"/>
</dbReference>